<dbReference type="GO" id="GO:0052131">
    <property type="term" value="P:positive aerotaxis"/>
    <property type="evidence" value="ECO:0007669"/>
    <property type="project" value="UniProtKB-ARBA"/>
</dbReference>
<evidence type="ECO:0000259" key="14">
    <source>
        <dbReference type="PROSITE" id="PS50112"/>
    </source>
</evidence>
<sequence length="517" mass="55977">MRNNQPITRQERTFPESIKLISVTDLQGTILECNDAFVDVSGFNKAELIGQHHNIVRHPEMPSIAFAQMWSYLKAGKPWMGVIKNRCKNGDFYWVDAYVTPVTTAGKVVGYESVRSCPRRDDVARADTLYQQINAGKSFATSRRISVANLCLILALISAGALYVAGYPTLFTILLVSAAILYSISMTYKYTSTVESLNSMLKMSFSNELAARAYTDSSGTLGLLKVSILSQNAHLGTVITRIENAALNVAKESENGFQLTLNTCAAIEQQQAETCQVATAMNQMTTTIAEVSIHVSETANHADTANNLAIQGRNMAEVTQQSIQKLKSTVSDISISVTELSDQTVRIAQVAQIIEQIAEQTNLLALNAAIEAARAGEQGRGFAVVADEVRNLAQRTQESTHSIHGIINELTAKAKHAVDAAHFGTEAANEGLEKVVESAAMLNGISDAIGHIAHMSTQMAAAVEEQTHVAEDINRQVVSISDLASTSSESAVDTSTSITKLKNTADDLHELVVRFKR</sequence>
<dbReference type="GO" id="GO:0007165">
    <property type="term" value="P:signal transduction"/>
    <property type="evidence" value="ECO:0007669"/>
    <property type="project" value="UniProtKB-KW"/>
</dbReference>
<comment type="similarity">
    <text evidence="10">Belongs to the methyl-accepting chemotaxis (MCP) protein family.</text>
</comment>
<keyword evidence="7 12" id="KW-1133">Transmembrane helix</keyword>
<dbReference type="Pfam" id="PF08447">
    <property type="entry name" value="PAS_3"/>
    <property type="match status" value="1"/>
</dbReference>
<dbReference type="FunFam" id="1.10.287.950:FF:000001">
    <property type="entry name" value="Methyl-accepting chemotaxis sensory transducer"/>
    <property type="match status" value="1"/>
</dbReference>
<dbReference type="NCBIfam" id="TIGR00229">
    <property type="entry name" value="sensory_box"/>
    <property type="match status" value="1"/>
</dbReference>
<dbReference type="AlphaFoldDB" id="A0A380AHJ4"/>
<dbReference type="InterPro" id="IPR013655">
    <property type="entry name" value="PAS_fold_3"/>
</dbReference>
<evidence type="ECO:0000313" key="16">
    <source>
        <dbReference type="Proteomes" id="UP000255061"/>
    </source>
</evidence>
<evidence type="ECO:0000256" key="6">
    <source>
        <dbReference type="ARBA" id="ARBA00022692"/>
    </source>
</evidence>
<dbReference type="PROSITE" id="PS50111">
    <property type="entry name" value="CHEMOTAXIS_TRANSDUC_2"/>
    <property type="match status" value="1"/>
</dbReference>
<keyword evidence="8 12" id="KW-0472">Membrane</keyword>
<dbReference type="CDD" id="cd11386">
    <property type="entry name" value="MCP_signal"/>
    <property type="match status" value="1"/>
</dbReference>
<keyword evidence="9 11" id="KW-0807">Transducer</keyword>
<evidence type="ECO:0000256" key="3">
    <source>
        <dbReference type="ARBA" id="ARBA00022481"/>
    </source>
</evidence>
<dbReference type="GO" id="GO:0005886">
    <property type="term" value="C:plasma membrane"/>
    <property type="evidence" value="ECO:0007669"/>
    <property type="project" value="UniProtKB-SubCell"/>
</dbReference>
<dbReference type="FunFam" id="3.30.450.20:FF:000046">
    <property type="entry name" value="Aerotaxis sensor receptor"/>
    <property type="match status" value="1"/>
</dbReference>
<dbReference type="Proteomes" id="UP000255061">
    <property type="component" value="Unassembled WGS sequence"/>
</dbReference>
<dbReference type="InterPro" id="IPR035965">
    <property type="entry name" value="PAS-like_dom_sf"/>
</dbReference>
<dbReference type="EMBL" id="UGYV01000001">
    <property type="protein sequence ID" value="SUI80333.1"/>
    <property type="molecule type" value="Genomic_DNA"/>
</dbReference>
<gene>
    <name evidence="15" type="primary">aer_2</name>
    <name evidence="15" type="ORF">NCTC10736_02286</name>
</gene>
<evidence type="ECO:0000256" key="2">
    <source>
        <dbReference type="ARBA" id="ARBA00022475"/>
    </source>
</evidence>
<organism evidence="15 16">
    <name type="scientific">Shewanella morhuae</name>
    <dbReference type="NCBI Taxonomy" id="365591"/>
    <lineage>
        <taxon>Bacteria</taxon>
        <taxon>Pseudomonadati</taxon>
        <taxon>Pseudomonadota</taxon>
        <taxon>Gammaproteobacteria</taxon>
        <taxon>Alteromonadales</taxon>
        <taxon>Shewanellaceae</taxon>
        <taxon>Shewanella</taxon>
    </lineage>
</organism>
<dbReference type="SMART" id="SM00283">
    <property type="entry name" value="MA"/>
    <property type="match status" value="1"/>
</dbReference>
<dbReference type="SUPFAM" id="SSF58104">
    <property type="entry name" value="Methyl-accepting chemotaxis protein (MCP) signaling domain"/>
    <property type="match status" value="1"/>
</dbReference>
<evidence type="ECO:0000256" key="5">
    <source>
        <dbReference type="ARBA" id="ARBA00022519"/>
    </source>
</evidence>
<proteinExistence type="inferred from homology"/>
<dbReference type="PROSITE" id="PS50112">
    <property type="entry name" value="PAS"/>
    <property type="match status" value="1"/>
</dbReference>
<reference evidence="15 16" key="1">
    <citation type="submission" date="2018-06" db="EMBL/GenBank/DDBJ databases">
        <authorList>
            <consortium name="Pathogen Informatics"/>
            <person name="Doyle S."/>
        </authorList>
    </citation>
    <scope>NUCLEOTIDE SEQUENCE [LARGE SCALE GENOMIC DNA]</scope>
    <source>
        <strain evidence="15 16">NCTC10736</strain>
    </source>
</reference>
<evidence type="ECO:0000256" key="12">
    <source>
        <dbReference type="SAM" id="Phobius"/>
    </source>
</evidence>
<keyword evidence="6 12" id="KW-0812">Transmembrane</keyword>
<feature type="domain" description="PAS" evidence="14">
    <location>
        <begin position="21"/>
        <end position="60"/>
    </location>
</feature>
<dbReference type="SUPFAM" id="SSF55785">
    <property type="entry name" value="PYP-like sensor domain (PAS domain)"/>
    <property type="match status" value="1"/>
</dbReference>
<evidence type="ECO:0000313" key="15">
    <source>
        <dbReference type="EMBL" id="SUI80333.1"/>
    </source>
</evidence>
<evidence type="ECO:0000256" key="8">
    <source>
        <dbReference type="ARBA" id="ARBA00023136"/>
    </source>
</evidence>
<evidence type="ECO:0000256" key="4">
    <source>
        <dbReference type="ARBA" id="ARBA00022500"/>
    </source>
</evidence>
<dbReference type="InterPro" id="IPR004089">
    <property type="entry name" value="MCPsignal_dom"/>
</dbReference>
<dbReference type="Gene3D" id="1.10.287.950">
    <property type="entry name" value="Methyl-accepting chemotaxis protein"/>
    <property type="match status" value="1"/>
</dbReference>
<evidence type="ECO:0000256" key="11">
    <source>
        <dbReference type="PROSITE-ProRule" id="PRU00284"/>
    </source>
</evidence>
<keyword evidence="4" id="KW-0145">Chemotaxis</keyword>
<name>A0A380AHJ4_9GAMM</name>
<dbReference type="CDD" id="cd00130">
    <property type="entry name" value="PAS"/>
    <property type="match status" value="1"/>
</dbReference>
<dbReference type="PANTHER" id="PTHR32089">
    <property type="entry name" value="METHYL-ACCEPTING CHEMOTAXIS PROTEIN MCPB"/>
    <property type="match status" value="1"/>
</dbReference>
<accession>A0A380AHJ4</accession>
<dbReference type="PANTHER" id="PTHR32089:SF74">
    <property type="entry name" value="METHYL-ACCEPTING CHEMOTAXIS PROTEIN AER"/>
    <property type="match status" value="1"/>
</dbReference>
<keyword evidence="15" id="KW-0675">Receptor</keyword>
<comment type="subcellular location">
    <subcellularLocation>
        <location evidence="1">Cell inner membrane</location>
        <topology evidence="1">Multi-pass membrane protein</topology>
    </subcellularLocation>
</comment>
<dbReference type="RefSeq" id="WP_115406255.1">
    <property type="nucleotide sequence ID" value="NZ_UGYV01000001.1"/>
</dbReference>
<feature type="domain" description="Methyl-accepting transducer" evidence="13">
    <location>
        <begin position="245"/>
        <end position="481"/>
    </location>
</feature>
<dbReference type="Gene3D" id="3.30.450.20">
    <property type="entry name" value="PAS domain"/>
    <property type="match status" value="1"/>
</dbReference>
<feature type="transmembrane region" description="Helical" evidence="12">
    <location>
        <begin position="147"/>
        <end position="165"/>
    </location>
</feature>
<dbReference type="Pfam" id="PF00015">
    <property type="entry name" value="MCPsignal"/>
    <property type="match status" value="1"/>
</dbReference>
<keyword evidence="3" id="KW-0488">Methylation</keyword>
<evidence type="ECO:0000256" key="1">
    <source>
        <dbReference type="ARBA" id="ARBA00004429"/>
    </source>
</evidence>
<evidence type="ECO:0000256" key="10">
    <source>
        <dbReference type="ARBA" id="ARBA00029447"/>
    </source>
</evidence>
<keyword evidence="2" id="KW-1003">Cell membrane</keyword>
<evidence type="ECO:0000256" key="7">
    <source>
        <dbReference type="ARBA" id="ARBA00022989"/>
    </source>
</evidence>
<evidence type="ECO:0000259" key="13">
    <source>
        <dbReference type="PROSITE" id="PS50111"/>
    </source>
</evidence>
<dbReference type="InterPro" id="IPR000014">
    <property type="entry name" value="PAS"/>
</dbReference>
<keyword evidence="5" id="KW-0997">Cell inner membrane</keyword>
<evidence type="ECO:0000256" key="9">
    <source>
        <dbReference type="ARBA" id="ARBA00023224"/>
    </source>
</evidence>
<protein>
    <submittedName>
        <fullName evidence="15">Aerotaxis receptor</fullName>
    </submittedName>
</protein>